<accession>A0ABN5AJG2</accession>
<reference evidence="2 3" key="1">
    <citation type="submission" date="2017-06" db="EMBL/GenBank/DDBJ databases">
        <title>Genome sequence of Bacillus sonorensis strain SRCM101395.</title>
        <authorList>
            <person name="Cho S.H."/>
        </authorList>
    </citation>
    <scope>NUCLEOTIDE SEQUENCE [LARGE SCALE GENOMIC DNA]</scope>
    <source>
        <strain evidence="2 3">SRCM101395</strain>
    </source>
</reference>
<proteinExistence type="predicted"/>
<gene>
    <name evidence="2" type="ORF">S101395_02299</name>
</gene>
<feature type="domain" description="DUF4397" evidence="1">
    <location>
        <begin position="37"/>
        <end position="135"/>
    </location>
</feature>
<evidence type="ECO:0000313" key="3">
    <source>
        <dbReference type="Proteomes" id="UP000196877"/>
    </source>
</evidence>
<dbReference type="EMBL" id="CP021920">
    <property type="protein sequence ID" value="ASB88807.1"/>
    <property type="molecule type" value="Genomic_DNA"/>
</dbReference>
<organism evidence="2 3">
    <name type="scientific">Bacillus sonorensis</name>
    <dbReference type="NCBI Taxonomy" id="119858"/>
    <lineage>
        <taxon>Bacteria</taxon>
        <taxon>Bacillati</taxon>
        <taxon>Bacillota</taxon>
        <taxon>Bacilli</taxon>
        <taxon>Bacillales</taxon>
        <taxon>Bacillaceae</taxon>
        <taxon>Bacillus</taxon>
    </lineage>
</organism>
<sequence length="143" mass="15476">MQMGCTIHAGRRMWAGPPGKRQNLTALPAFRSGGRQALLRVLHAAPDIGNIDVLVNGLPLFRNAAYRELSAFAPVASGLSRIDILKANGNRSPLLTVQYHLMPAGHYTAGMTGTLSKPLPIVMSDRDAGSSWRTQHEIRSSFS</sequence>
<keyword evidence="3" id="KW-1185">Reference proteome</keyword>
<protein>
    <recommendedName>
        <fullName evidence="1">DUF4397 domain-containing protein</fullName>
    </recommendedName>
</protein>
<dbReference type="InterPro" id="IPR025510">
    <property type="entry name" value="DUF4397"/>
</dbReference>
<evidence type="ECO:0000313" key="2">
    <source>
        <dbReference type="EMBL" id="ASB88807.1"/>
    </source>
</evidence>
<evidence type="ECO:0000259" key="1">
    <source>
        <dbReference type="Pfam" id="PF14344"/>
    </source>
</evidence>
<name>A0ABN5AJG2_9BACI</name>
<dbReference type="Pfam" id="PF14344">
    <property type="entry name" value="DUF4397"/>
    <property type="match status" value="1"/>
</dbReference>
<dbReference type="Proteomes" id="UP000196877">
    <property type="component" value="Chromosome"/>
</dbReference>